<dbReference type="PANTHER" id="PTHR33332">
    <property type="entry name" value="REVERSE TRANSCRIPTASE DOMAIN-CONTAINING PROTEIN"/>
    <property type="match status" value="1"/>
</dbReference>
<evidence type="ECO:0000313" key="2">
    <source>
        <dbReference type="EMBL" id="PKU32473.1"/>
    </source>
</evidence>
<proteinExistence type="predicted"/>
<sequence>MGQPLVSGGLKDSVLEAHLHPTFKTLPDKPASLAPKGTKGPKTEHSIRGATSPAPSTGDNHIPSPAGHTISNTSEDVLGHLGTLLAHIQPAVDRYSRVLFCRATFKPLFPRPVAPHGVVVTQVQDPALGLVEPHPIGLGLSMQPAQILLPHSLQTNAERANVEMIARTGLKWTGQSENFNAQTNHLDIAINHHRVRTLFRYVPKYTSTLGSVLGPVLFNIFINDLDEGMECTLSKFADNTKLGGAADTPEGCATIQQDLDRLESWAERNLMKFNVGKCRVLHLGRNNPMHQDKLGADLLESSSVEKDLGFLVDNRMITSQQCGLVAKKANGLLGCIKKSVASRSGEIIFPLYSALMMPHLENRVQFWASRFKKDKELLERVQQRATKMIRGPEHLSYRERMKDLGPFSLEKKRLRGGSDQHL</sequence>
<name>A0A2I0TF82_LIMLA</name>
<reference evidence="3" key="2">
    <citation type="submission" date="2017-12" db="EMBL/GenBank/DDBJ databases">
        <title>Genome sequence of the Bar-tailed Godwit (Limosa lapponica baueri).</title>
        <authorList>
            <person name="Lima N.C.B."/>
            <person name="Parody-Merino A.M."/>
            <person name="Battley P.F."/>
            <person name="Fidler A.E."/>
            <person name="Prosdocimi F."/>
        </authorList>
    </citation>
    <scope>NUCLEOTIDE SEQUENCE [LARGE SCALE GENOMIC DNA]</scope>
</reference>
<reference evidence="3" key="1">
    <citation type="submission" date="2017-11" db="EMBL/GenBank/DDBJ databases">
        <authorList>
            <person name="Lima N.C."/>
            <person name="Parody-Merino A.M."/>
            <person name="Battley P.F."/>
            <person name="Fidler A.E."/>
            <person name="Prosdocimi F."/>
        </authorList>
    </citation>
    <scope>NUCLEOTIDE SEQUENCE [LARGE SCALE GENOMIC DNA]</scope>
</reference>
<dbReference type="AlphaFoldDB" id="A0A2I0TF82"/>
<evidence type="ECO:0000256" key="1">
    <source>
        <dbReference type="SAM" id="MobiDB-lite"/>
    </source>
</evidence>
<gene>
    <name evidence="2" type="ORF">llap_17223</name>
</gene>
<keyword evidence="3" id="KW-1185">Reference proteome</keyword>
<protein>
    <submittedName>
        <fullName evidence="2">Uncharacterized protein</fullName>
    </submittedName>
</protein>
<organism evidence="2 3">
    <name type="scientific">Limosa lapponica baueri</name>
    <dbReference type="NCBI Taxonomy" id="1758121"/>
    <lineage>
        <taxon>Eukaryota</taxon>
        <taxon>Metazoa</taxon>
        <taxon>Chordata</taxon>
        <taxon>Craniata</taxon>
        <taxon>Vertebrata</taxon>
        <taxon>Euteleostomi</taxon>
        <taxon>Archelosauria</taxon>
        <taxon>Archosauria</taxon>
        <taxon>Dinosauria</taxon>
        <taxon>Saurischia</taxon>
        <taxon>Theropoda</taxon>
        <taxon>Coelurosauria</taxon>
        <taxon>Aves</taxon>
        <taxon>Neognathae</taxon>
        <taxon>Neoaves</taxon>
        <taxon>Charadriiformes</taxon>
        <taxon>Scolopacidae</taxon>
        <taxon>Limosa</taxon>
    </lineage>
</organism>
<evidence type="ECO:0000313" key="3">
    <source>
        <dbReference type="Proteomes" id="UP000233556"/>
    </source>
</evidence>
<accession>A0A2I0TF82</accession>
<dbReference type="EMBL" id="KZ511252">
    <property type="protein sequence ID" value="PKU32473.1"/>
    <property type="molecule type" value="Genomic_DNA"/>
</dbReference>
<feature type="region of interest" description="Disordered" evidence="1">
    <location>
        <begin position="22"/>
        <end position="74"/>
    </location>
</feature>
<dbReference type="OrthoDB" id="4034597at2759"/>
<dbReference type="Proteomes" id="UP000233556">
    <property type="component" value="Unassembled WGS sequence"/>
</dbReference>